<dbReference type="InterPro" id="IPR013547">
    <property type="entry name" value="P4H_N"/>
</dbReference>
<dbReference type="EC" id="1.14.11.2" evidence="5"/>
<dbReference type="FunFam" id="2.60.120.620:FF:000001">
    <property type="entry name" value="Prolyl 4-hydroxylase subunit alpha 2"/>
    <property type="match status" value="1"/>
</dbReference>
<evidence type="ECO:0000256" key="9">
    <source>
        <dbReference type="ARBA" id="ARBA00022964"/>
    </source>
</evidence>
<dbReference type="EMBL" id="UYJE01009271">
    <property type="protein sequence ID" value="VDI71825.1"/>
    <property type="molecule type" value="Genomic_DNA"/>
</dbReference>
<dbReference type="InterPro" id="IPR044862">
    <property type="entry name" value="Pro_4_hyd_alph_FE2OG_OXY"/>
</dbReference>
<dbReference type="InterPro" id="IPR005123">
    <property type="entry name" value="Oxoglu/Fe-dep_dioxygenase_dom"/>
</dbReference>
<dbReference type="InterPro" id="IPR011990">
    <property type="entry name" value="TPR-like_helical_dom_sf"/>
</dbReference>
<keyword evidence="6" id="KW-0479">Metal-binding</keyword>
<dbReference type="SUPFAM" id="SSF48452">
    <property type="entry name" value="TPR-like"/>
    <property type="match status" value="1"/>
</dbReference>
<keyword evidence="11" id="KW-0408">Iron</keyword>
<keyword evidence="10 15" id="KW-0560">Oxidoreductase</keyword>
<dbReference type="Proteomes" id="UP000596742">
    <property type="component" value="Unassembled WGS sequence"/>
</dbReference>
<keyword evidence="7" id="KW-0256">Endoplasmic reticulum</keyword>
<comment type="cofactor">
    <cofactor evidence="1">
        <name>L-ascorbate</name>
        <dbReference type="ChEBI" id="CHEBI:38290"/>
    </cofactor>
</comment>
<keyword evidence="12" id="KW-0325">Glycoprotein</keyword>
<evidence type="ECO:0000256" key="11">
    <source>
        <dbReference type="ARBA" id="ARBA00023004"/>
    </source>
</evidence>
<evidence type="ECO:0000313" key="16">
    <source>
        <dbReference type="Proteomes" id="UP000596742"/>
    </source>
</evidence>
<dbReference type="PROSITE" id="PS51471">
    <property type="entry name" value="FE2OG_OXY"/>
    <property type="match status" value="1"/>
</dbReference>
<dbReference type="GO" id="GO:0004656">
    <property type="term" value="F:procollagen-proline 4-dioxygenase activity"/>
    <property type="evidence" value="ECO:0007669"/>
    <property type="project" value="UniProtKB-EC"/>
</dbReference>
<evidence type="ECO:0000256" key="1">
    <source>
        <dbReference type="ARBA" id="ARBA00001961"/>
    </source>
</evidence>
<dbReference type="InterPro" id="IPR006620">
    <property type="entry name" value="Pro_4_hyd_alph"/>
</dbReference>
<comment type="function">
    <text evidence="2">Catalyzes the post-translational formation of 4-hydroxyproline in -Xaa-Pro-Gly- sequences in collagens and other proteins.</text>
</comment>
<evidence type="ECO:0000256" key="12">
    <source>
        <dbReference type="ARBA" id="ARBA00023180"/>
    </source>
</evidence>
<comment type="subcellular location">
    <subcellularLocation>
        <location evidence="3">Endoplasmic reticulum lumen</location>
    </subcellularLocation>
</comment>
<keyword evidence="13" id="KW-0732">Signal</keyword>
<dbReference type="InterPro" id="IPR059068">
    <property type="entry name" value="TPR_P4H"/>
</dbReference>
<protein>
    <recommendedName>
        <fullName evidence="5">procollagen-proline 4-dioxygenase</fullName>
        <ecNumber evidence="5">1.14.11.2</ecNumber>
    </recommendedName>
</protein>
<dbReference type="GO" id="GO:0031418">
    <property type="term" value="F:L-ascorbic acid binding"/>
    <property type="evidence" value="ECO:0007669"/>
    <property type="project" value="UniProtKB-KW"/>
</dbReference>
<feature type="signal peptide" evidence="13">
    <location>
        <begin position="1"/>
        <end position="18"/>
    </location>
</feature>
<dbReference type="FunFam" id="1.25.40.10:FF:000006">
    <property type="entry name" value="Prolyl 4-hydroxylase subunit alpha 2"/>
    <property type="match status" value="1"/>
</dbReference>
<keyword evidence="16" id="KW-1185">Reference proteome</keyword>
<dbReference type="Gene3D" id="1.25.40.10">
    <property type="entry name" value="Tetratricopeptide repeat domain"/>
    <property type="match status" value="1"/>
</dbReference>
<dbReference type="OrthoDB" id="420380at2759"/>
<organism evidence="15 16">
    <name type="scientific">Mytilus galloprovincialis</name>
    <name type="common">Mediterranean mussel</name>
    <dbReference type="NCBI Taxonomy" id="29158"/>
    <lineage>
        <taxon>Eukaryota</taxon>
        <taxon>Metazoa</taxon>
        <taxon>Spiralia</taxon>
        <taxon>Lophotrochozoa</taxon>
        <taxon>Mollusca</taxon>
        <taxon>Bivalvia</taxon>
        <taxon>Autobranchia</taxon>
        <taxon>Pteriomorphia</taxon>
        <taxon>Mytilida</taxon>
        <taxon>Mytiloidea</taxon>
        <taxon>Mytilidae</taxon>
        <taxon>Mytilinae</taxon>
        <taxon>Mytilus</taxon>
    </lineage>
</organism>
<feature type="chain" id="PRO_5033043735" description="procollagen-proline 4-dioxygenase" evidence="13">
    <location>
        <begin position="19"/>
        <end position="535"/>
    </location>
</feature>
<feature type="domain" description="Fe2OG dioxygenase" evidence="14">
    <location>
        <begin position="411"/>
        <end position="520"/>
    </location>
</feature>
<gene>
    <name evidence="15" type="ORF">MGAL_10B086104</name>
</gene>
<evidence type="ECO:0000256" key="2">
    <source>
        <dbReference type="ARBA" id="ARBA00002035"/>
    </source>
</evidence>
<reference evidence="15" key="1">
    <citation type="submission" date="2018-11" db="EMBL/GenBank/DDBJ databases">
        <authorList>
            <person name="Alioto T."/>
            <person name="Alioto T."/>
        </authorList>
    </citation>
    <scope>NUCLEOTIDE SEQUENCE</scope>
</reference>
<evidence type="ECO:0000256" key="4">
    <source>
        <dbReference type="ARBA" id="ARBA00006511"/>
    </source>
</evidence>
<dbReference type="GO" id="GO:0005788">
    <property type="term" value="C:endoplasmic reticulum lumen"/>
    <property type="evidence" value="ECO:0007669"/>
    <property type="project" value="UniProtKB-SubCell"/>
</dbReference>
<keyword evidence="9" id="KW-0223">Dioxygenase</keyword>
<dbReference type="Gene3D" id="6.10.140.1460">
    <property type="match status" value="1"/>
</dbReference>
<dbReference type="SMART" id="SM00702">
    <property type="entry name" value="P4Hc"/>
    <property type="match status" value="1"/>
</dbReference>
<comment type="caution">
    <text evidence="15">The sequence shown here is derived from an EMBL/GenBank/DDBJ whole genome shotgun (WGS) entry which is preliminary data.</text>
</comment>
<evidence type="ECO:0000256" key="5">
    <source>
        <dbReference type="ARBA" id="ARBA00012269"/>
    </source>
</evidence>
<evidence type="ECO:0000313" key="15">
    <source>
        <dbReference type="EMBL" id="VDI71825.1"/>
    </source>
</evidence>
<accession>A0A8B6H0E6</accession>
<dbReference type="PANTHER" id="PTHR10869">
    <property type="entry name" value="PROLYL 4-HYDROXYLASE ALPHA SUBUNIT"/>
    <property type="match status" value="1"/>
</dbReference>
<name>A0A8B6H0E6_MYTGA</name>
<evidence type="ECO:0000256" key="3">
    <source>
        <dbReference type="ARBA" id="ARBA00004319"/>
    </source>
</evidence>
<dbReference type="GO" id="GO:0005506">
    <property type="term" value="F:iron ion binding"/>
    <property type="evidence" value="ECO:0007669"/>
    <property type="project" value="InterPro"/>
</dbReference>
<dbReference type="Pfam" id="PF23558">
    <property type="entry name" value="TPR_P4H"/>
    <property type="match status" value="1"/>
</dbReference>
<evidence type="ECO:0000256" key="8">
    <source>
        <dbReference type="ARBA" id="ARBA00022896"/>
    </source>
</evidence>
<dbReference type="Gene3D" id="2.60.120.620">
    <property type="entry name" value="q2cbj1_9rhob like domain"/>
    <property type="match status" value="1"/>
</dbReference>
<sequence>MEMYFFTLFSILFTYVRCELFTSLATMEHGLKAEQNMADKIREYVTKEKERLQTLDRLADSFDEHSRLGLKNPNAYLGNPINAFLFVKKFTIDWEKNVEESIKHKQTQVTTEFNTQLDRLRIKLPDEEDLTGSVQAILRLQDMYDIPAKEIAEGSIGGLNTGELNADACFELGRIAYEDGDYYHGFHWMAIAKERLDKETNKTTDMTEILDYMAWTAHELGNDKLALELTEELIELVPDHVRAQNNKIDFMERVKKASNVTSRVKRDLTNTTHYVPKPTPEYNSTPELQSYKRLCKGLDVKPREKMSQVVCRYRHNNNPRLLLSPIKEEEVYRDANMVLFHDIASDKEMKIIKSLAIPKLFRATVHDPTTGKLIHAKYRITKTAWLDDRDHLVVDRVQNRIKAVTGLDLDSADALQVANYGIGGHYDPHYDFSTRDDDDTSETEKRDGNRIATFLLYMTDVDAGGATVFPIIDVRVLPKKGTAVFWYNLRRSGKGIMETRHAACPVLVGTKWVSNKWIRTRGQEFRRPCGLTEDE</sequence>
<proteinExistence type="inferred from homology"/>
<dbReference type="Pfam" id="PF13640">
    <property type="entry name" value="2OG-FeII_Oxy_3"/>
    <property type="match status" value="1"/>
</dbReference>
<dbReference type="InterPro" id="IPR045054">
    <property type="entry name" value="P4HA-like"/>
</dbReference>
<evidence type="ECO:0000256" key="7">
    <source>
        <dbReference type="ARBA" id="ARBA00022824"/>
    </source>
</evidence>
<evidence type="ECO:0000256" key="6">
    <source>
        <dbReference type="ARBA" id="ARBA00022723"/>
    </source>
</evidence>
<keyword evidence="8" id="KW-0847">Vitamin C</keyword>
<dbReference type="Pfam" id="PF08336">
    <property type="entry name" value="P4Ha_N"/>
    <property type="match status" value="1"/>
</dbReference>
<evidence type="ECO:0000256" key="13">
    <source>
        <dbReference type="SAM" id="SignalP"/>
    </source>
</evidence>
<dbReference type="PANTHER" id="PTHR10869:SF244">
    <property type="entry name" value="PROLYL 4-HYDROXYLASE SUBUNIT ALPHA-2"/>
    <property type="match status" value="1"/>
</dbReference>
<evidence type="ECO:0000259" key="14">
    <source>
        <dbReference type="PROSITE" id="PS51471"/>
    </source>
</evidence>
<dbReference type="AlphaFoldDB" id="A0A8B6H0E6"/>
<evidence type="ECO:0000256" key="10">
    <source>
        <dbReference type="ARBA" id="ARBA00023002"/>
    </source>
</evidence>
<comment type="similarity">
    <text evidence="4">Belongs to the P4HA family.</text>
</comment>